<evidence type="ECO:0000313" key="4">
    <source>
        <dbReference type="EMBL" id="KAJ8715394.1"/>
    </source>
</evidence>
<dbReference type="EMBL" id="JARGEI010000018">
    <property type="protein sequence ID" value="KAJ8715394.1"/>
    <property type="molecule type" value="Genomic_DNA"/>
</dbReference>
<proteinExistence type="predicted"/>
<evidence type="ECO:0000256" key="2">
    <source>
        <dbReference type="SAM" id="Phobius"/>
    </source>
</evidence>
<name>A0AAD7YI18_MYTSE</name>
<dbReference type="GO" id="GO:0016020">
    <property type="term" value="C:membrane"/>
    <property type="evidence" value="ECO:0007669"/>
    <property type="project" value="TreeGrafter"/>
</dbReference>
<dbReference type="PANTHER" id="PTHR21879:SF12">
    <property type="entry name" value="OSIRIS 12"/>
    <property type="match status" value="1"/>
</dbReference>
<dbReference type="AlphaFoldDB" id="A0AAD7YI18"/>
<comment type="caution">
    <text evidence="4">The sequence shown here is derived from an EMBL/GenBank/DDBJ whole genome shotgun (WGS) entry which is preliminary data.</text>
</comment>
<keyword evidence="2" id="KW-0812">Transmembrane</keyword>
<evidence type="ECO:0000256" key="3">
    <source>
        <dbReference type="SAM" id="SignalP"/>
    </source>
</evidence>
<keyword evidence="2" id="KW-1133">Transmembrane helix</keyword>
<feature type="signal peptide" evidence="3">
    <location>
        <begin position="1"/>
        <end position="17"/>
    </location>
</feature>
<dbReference type="Pfam" id="PF07898">
    <property type="entry name" value="DUF1676"/>
    <property type="match status" value="1"/>
</dbReference>
<organism evidence="4 5">
    <name type="scientific">Mythimna separata</name>
    <name type="common">Oriental armyworm</name>
    <name type="synonym">Pseudaletia separata</name>
    <dbReference type="NCBI Taxonomy" id="271217"/>
    <lineage>
        <taxon>Eukaryota</taxon>
        <taxon>Metazoa</taxon>
        <taxon>Ecdysozoa</taxon>
        <taxon>Arthropoda</taxon>
        <taxon>Hexapoda</taxon>
        <taxon>Insecta</taxon>
        <taxon>Pterygota</taxon>
        <taxon>Neoptera</taxon>
        <taxon>Endopterygota</taxon>
        <taxon>Lepidoptera</taxon>
        <taxon>Glossata</taxon>
        <taxon>Ditrysia</taxon>
        <taxon>Noctuoidea</taxon>
        <taxon>Noctuidae</taxon>
        <taxon>Noctuinae</taxon>
        <taxon>Hadenini</taxon>
        <taxon>Mythimna</taxon>
    </lineage>
</organism>
<feature type="chain" id="PRO_5042209417" evidence="3">
    <location>
        <begin position="18"/>
        <end position="233"/>
    </location>
</feature>
<reference evidence="4" key="1">
    <citation type="submission" date="2023-03" db="EMBL/GenBank/DDBJ databases">
        <title>Chromosome-level genomes of two armyworms, Mythimna separata and Mythimna loreyi, provide insights into the biosynthesis and reception of sex pheromones.</title>
        <authorList>
            <person name="Zhao H."/>
        </authorList>
    </citation>
    <scope>NUCLEOTIDE SEQUENCE</scope>
    <source>
        <strain evidence="4">BeijingLab</strain>
        <tissue evidence="4">Pupa</tissue>
    </source>
</reference>
<feature type="transmembrane region" description="Helical" evidence="2">
    <location>
        <begin position="154"/>
        <end position="187"/>
    </location>
</feature>
<evidence type="ECO:0000256" key="1">
    <source>
        <dbReference type="SAM" id="MobiDB-lite"/>
    </source>
</evidence>
<dbReference type="InterPro" id="IPR012464">
    <property type="entry name" value="DUF1676"/>
</dbReference>
<accession>A0AAD7YI18</accession>
<keyword evidence="3" id="KW-0732">Signal</keyword>
<protein>
    <submittedName>
        <fullName evidence="4">Uncharacterized protein</fullName>
    </submittedName>
</protein>
<dbReference type="PANTHER" id="PTHR21879">
    <property type="entry name" value="FI03362P-RELATED-RELATED"/>
    <property type="match status" value="1"/>
</dbReference>
<dbReference type="Proteomes" id="UP001231518">
    <property type="component" value="Chromosome 24"/>
</dbReference>
<feature type="region of interest" description="Disordered" evidence="1">
    <location>
        <begin position="198"/>
        <end position="220"/>
    </location>
</feature>
<keyword evidence="5" id="KW-1185">Reference proteome</keyword>
<evidence type="ECO:0000313" key="5">
    <source>
        <dbReference type="Proteomes" id="UP001231518"/>
    </source>
</evidence>
<sequence length="233" mass="25269">MYQKVLLLSLFITLSLARDELGVRYFSRVYEDCQNSNGFVPCLKKKAILFFDRAARMEVIPLIDGVDVVKTPGSNLPAINENDIDAVLPRNLGKDEALTEMLWDRIAAFANSRTVQLSLPKVSGEALNKGVEEGRGKMKKMMGMMMMGGAMKMMAMIPLAIAGLFVLAGKALIVSKIALLLSGIMLLKKLMSAKSGGGGGGGHESHGWSSGGSSGGWDRRAYDELPYSAYKRE</sequence>
<keyword evidence="2" id="KW-0472">Membrane</keyword>
<gene>
    <name evidence="4" type="ORF">PYW07_009876</name>
</gene>